<proteinExistence type="predicted"/>
<protein>
    <submittedName>
        <fullName evidence="1">Uncharacterized protein</fullName>
    </submittedName>
</protein>
<evidence type="ECO:0000313" key="2">
    <source>
        <dbReference type="Proteomes" id="UP000054107"/>
    </source>
</evidence>
<evidence type="ECO:0000313" key="1">
    <source>
        <dbReference type="EMBL" id="CEP15403.1"/>
    </source>
</evidence>
<dbReference type="AlphaFoldDB" id="A0A0B7NKE9"/>
<name>A0A0B7NKE9_9FUNG</name>
<accession>A0A0B7NKE9</accession>
<sequence length="124" mass="14165">MFYIPEDELPVHKEVLNQVFTSSIRRFEGHMRAELLSHLVKVAQDAGATFGQFEVMPPHLIIESSPPSSDKITKYYETPGIVEYLQGFANLTKLSMNFYDRPVPDDTSANFAELDRILSKCKRL</sequence>
<keyword evidence="2" id="KW-1185">Reference proteome</keyword>
<organism evidence="1 2">
    <name type="scientific">Parasitella parasitica</name>
    <dbReference type="NCBI Taxonomy" id="35722"/>
    <lineage>
        <taxon>Eukaryota</taxon>
        <taxon>Fungi</taxon>
        <taxon>Fungi incertae sedis</taxon>
        <taxon>Mucoromycota</taxon>
        <taxon>Mucoromycotina</taxon>
        <taxon>Mucoromycetes</taxon>
        <taxon>Mucorales</taxon>
        <taxon>Mucorineae</taxon>
        <taxon>Mucoraceae</taxon>
        <taxon>Parasitella</taxon>
    </lineage>
</organism>
<reference evidence="1 2" key="1">
    <citation type="submission" date="2014-09" db="EMBL/GenBank/DDBJ databases">
        <authorList>
            <person name="Ellenberger Sabrina"/>
        </authorList>
    </citation>
    <scope>NUCLEOTIDE SEQUENCE [LARGE SCALE GENOMIC DNA]</scope>
    <source>
        <strain evidence="1 2">CBS 412.66</strain>
    </source>
</reference>
<dbReference type="Proteomes" id="UP000054107">
    <property type="component" value="Unassembled WGS sequence"/>
</dbReference>
<dbReference type="EMBL" id="LN732172">
    <property type="protein sequence ID" value="CEP15403.1"/>
    <property type="molecule type" value="Genomic_DNA"/>
</dbReference>
<gene>
    <name evidence="1" type="primary">PARPA_09618.1 scaffold 37263</name>
</gene>